<dbReference type="Pfam" id="PF04828">
    <property type="entry name" value="GFA"/>
    <property type="match status" value="1"/>
</dbReference>
<keyword evidence="4" id="KW-0456">Lyase</keyword>
<proteinExistence type="inferred from homology"/>
<keyword evidence="2" id="KW-0479">Metal-binding</keyword>
<evidence type="ECO:0000313" key="6">
    <source>
        <dbReference type="EMBL" id="MFD1189938.1"/>
    </source>
</evidence>
<protein>
    <submittedName>
        <fullName evidence="6">GFA family protein</fullName>
    </submittedName>
</protein>
<evidence type="ECO:0000259" key="5">
    <source>
        <dbReference type="PROSITE" id="PS51891"/>
    </source>
</evidence>
<evidence type="ECO:0000256" key="1">
    <source>
        <dbReference type="ARBA" id="ARBA00005495"/>
    </source>
</evidence>
<dbReference type="Gene3D" id="3.90.1590.10">
    <property type="entry name" value="glutathione-dependent formaldehyde- activating enzyme (gfa)"/>
    <property type="match status" value="1"/>
</dbReference>
<dbReference type="InterPro" id="IPR011057">
    <property type="entry name" value="Mss4-like_sf"/>
</dbReference>
<accession>A0ABW3SZ46</accession>
<dbReference type="PROSITE" id="PS51891">
    <property type="entry name" value="CENP_V_GFA"/>
    <property type="match status" value="1"/>
</dbReference>
<reference evidence="7" key="1">
    <citation type="journal article" date="2019" name="Int. J. Syst. Evol. Microbiol.">
        <title>The Global Catalogue of Microorganisms (GCM) 10K type strain sequencing project: providing services to taxonomists for standard genome sequencing and annotation.</title>
        <authorList>
            <consortium name="The Broad Institute Genomics Platform"/>
            <consortium name="The Broad Institute Genome Sequencing Center for Infectious Disease"/>
            <person name="Wu L."/>
            <person name="Ma J."/>
        </authorList>
    </citation>
    <scope>NUCLEOTIDE SEQUENCE [LARGE SCALE GENOMIC DNA]</scope>
    <source>
        <strain evidence="7">CCUG 55074</strain>
    </source>
</reference>
<evidence type="ECO:0000256" key="2">
    <source>
        <dbReference type="ARBA" id="ARBA00022723"/>
    </source>
</evidence>
<feature type="domain" description="CENP-V/GFA" evidence="5">
    <location>
        <begin position="2"/>
        <end position="119"/>
    </location>
</feature>
<evidence type="ECO:0000256" key="3">
    <source>
        <dbReference type="ARBA" id="ARBA00022833"/>
    </source>
</evidence>
<keyword evidence="3" id="KW-0862">Zinc</keyword>
<evidence type="ECO:0000256" key="4">
    <source>
        <dbReference type="ARBA" id="ARBA00023239"/>
    </source>
</evidence>
<organism evidence="6 7">
    <name type="scientific">Phenylobacterium conjunctum</name>
    <dbReference type="NCBI Taxonomy" id="1298959"/>
    <lineage>
        <taxon>Bacteria</taxon>
        <taxon>Pseudomonadati</taxon>
        <taxon>Pseudomonadota</taxon>
        <taxon>Alphaproteobacteria</taxon>
        <taxon>Caulobacterales</taxon>
        <taxon>Caulobacteraceae</taxon>
        <taxon>Phenylobacterium</taxon>
    </lineage>
</organism>
<comment type="caution">
    <text evidence="6">The sequence shown here is derived from an EMBL/GenBank/DDBJ whole genome shotgun (WGS) entry which is preliminary data.</text>
</comment>
<dbReference type="SUPFAM" id="SSF51316">
    <property type="entry name" value="Mss4-like"/>
    <property type="match status" value="1"/>
</dbReference>
<comment type="similarity">
    <text evidence="1">Belongs to the Gfa family.</text>
</comment>
<evidence type="ECO:0000313" key="7">
    <source>
        <dbReference type="Proteomes" id="UP001597216"/>
    </source>
</evidence>
<dbReference type="PANTHER" id="PTHR33337:SF33">
    <property type="entry name" value="CENP-V_GFA DOMAIN-CONTAINING PROTEIN"/>
    <property type="match status" value="1"/>
</dbReference>
<dbReference type="Proteomes" id="UP001597216">
    <property type="component" value="Unassembled WGS sequence"/>
</dbReference>
<sequence length="152" mass="17114">MFDGGCACGAVRYRLRTAPMFVNCCHCRDCQRQTGGAFAINAMIETDRIEVEGEMMSYCMPTDSGRPHDVWRCAACGTTLWSDYGRRKVMSFVRVATLDDPTALRPDAHIFTRSKLPWVEVSGAPAFEVYYDMATQWPQDSLARRRALLGDV</sequence>
<dbReference type="RefSeq" id="WP_377352835.1">
    <property type="nucleotide sequence ID" value="NZ_JBHTLQ010000007.1"/>
</dbReference>
<gene>
    <name evidence="6" type="ORF">ACFQ27_05040</name>
</gene>
<dbReference type="PANTHER" id="PTHR33337">
    <property type="entry name" value="GFA DOMAIN-CONTAINING PROTEIN"/>
    <property type="match status" value="1"/>
</dbReference>
<name>A0ABW3SZ46_9CAUL</name>
<dbReference type="EMBL" id="JBHTLQ010000007">
    <property type="protein sequence ID" value="MFD1189938.1"/>
    <property type="molecule type" value="Genomic_DNA"/>
</dbReference>
<dbReference type="InterPro" id="IPR006913">
    <property type="entry name" value="CENP-V/GFA"/>
</dbReference>
<keyword evidence="7" id="KW-1185">Reference proteome</keyword>